<dbReference type="FunFam" id="3.30.565.10:FF:000006">
    <property type="entry name" value="Sensor histidine kinase WalK"/>
    <property type="match status" value="1"/>
</dbReference>
<dbReference type="EC" id="2.7.13.3" evidence="3"/>
<proteinExistence type="predicted"/>
<evidence type="ECO:0000313" key="10">
    <source>
        <dbReference type="EMBL" id="KXU83640.1"/>
    </source>
</evidence>
<dbReference type="InterPro" id="IPR036890">
    <property type="entry name" value="HATPase_C_sf"/>
</dbReference>
<dbReference type="SMART" id="SM00388">
    <property type="entry name" value="HisKA"/>
    <property type="match status" value="1"/>
</dbReference>
<protein>
    <recommendedName>
        <fullName evidence="3">histidine kinase</fullName>
        <ecNumber evidence="3">2.7.13.3</ecNumber>
    </recommendedName>
</protein>
<dbReference type="CDD" id="cd17580">
    <property type="entry name" value="REC_2_DhkD-like"/>
    <property type="match status" value="1"/>
</dbReference>
<dbReference type="PROSITE" id="PS50109">
    <property type="entry name" value="HIS_KIN"/>
    <property type="match status" value="1"/>
</dbReference>
<dbReference type="Gene3D" id="3.30.565.10">
    <property type="entry name" value="Histidine kinase-like ATPase, C-terminal domain"/>
    <property type="match status" value="1"/>
</dbReference>
<keyword evidence="5" id="KW-0808">Transferase</keyword>
<dbReference type="CDD" id="cd00082">
    <property type="entry name" value="HisKA"/>
    <property type="match status" value="1"/>
</dbReference>
<keyword evidence="4 7" id="KW-0597">Phosphoprotein</keyword>
<keyword evidence="6" id="KW-0418">Kinase</keyword>
<dbReference type="InterPro" id="IPR004358">
    <property type="entry name" value="Sig_transdc_His_kin-like_C"/>
</dbReference>
<evidence type="ECO:0000259" key="8">
    <source>
        <dbReference type="PROSITE" id="PS50109"/>
    </source>
</evidence>
<dbReference type="GO" id="GO:0000155">
    <property type="term" value="F:phosphorelay sensor kinase activity"/>
    <property type="evidence" value="ECO:0007669"/>
    <property type="project" value="InterPro"/>
</dbReference>
<dbReference type="PROSITE" id="PS50110">
    <property type="entry name" value="RESPONSE_REGULATORY"/>
    <property type="match status" value="1"/>
</dbReference>
<sequence length="540" mass="58015">MSIDRYGDQSPETALRDLMGLLALPALWPGRDGAAIVALMTEAIERIVPLDICYVDVPLLPGAVPFVQMRVRGAQVSEDEMGRWRDAIAAWHGLPIGSSINLCDTPLGQARMIRLSMGFSSGQGSIWFGAIAPTFPTVNQIAFLRAATSQAATGILAARAAHEREEANRSKDEFLAMLGHELRNPLAPISTALGLIRRENGNAADKYHQILERQVAHLSRLVEDLLDVSRITRGKIELKREGLRVGSVITRAVEAASPLVEQRHQRLSVAIADDGAQIYGDLTRLTQAFSNLLNNAAKYTHIGGEIRVDARAAPDHVTVSISDDGAGISAELMPKLFKIFEQGRTTIDRSKGGLGIGLALVRNLIELHGGTVSASSDGPGKGATFTVILPLASGDEIASAFPQKTRVPEILPARSGARVLLVDDNLDGLVSMEAFLTDVGFDVATAFEPLQALDLAAQFRPEVAILDIGLPGMDGYELAVALREQPQHSGLRLFALSGYGQVDDLKRSLAAGFERHFVKPVTLMDLVDALREDPKPSCSG</sequence>
<dbReference type="InterPro" id="IPR011006">
    <property type="entry name" value="CheY-like_superfamily"/>
</dbReference>
<dbReference type="InterPro" id="IPR036097">
    <property type="entry name" value="HisK_dim/P_sf"/>
</dbReference>
<dbReference type="InterPro" id="IPR005467">
    <property type="entry name" value="His_kinase_dom"/>
</dbReference>
<gene>
    <name evidence="10" type="ORF">CI15_24055</name>
</gene>
<evidence type="ECO:0000256" key="1">
    <source>
        <dbReference type="ARBA" id="ARBA00000085"/>
    </source>
</evidence>
<dbReference type="CDD" id="cd00075">
    <property type="entry name" value="HATPase"/>
    <property type="match status" value="1"/>
</dbReference>
<dbReference type="InterPro" id="IPR001789">
    <property type="entry name" value="Sig_transdc_resp-reg_receiver"/>
</dbReference>
<feature type="domain" description="Response regulatory" evidence="9">
    <location>
        <begin position="418"/>
        <end position="534"/>
    </location>
</feature>
<keyword evidence="11" id="KW-1185">Reference proteome</keyword>
<dbReference type="InterPro" id="IPR003661">
    <property type="entry name" value="HisK_dim/P_dom"/>
</dbReference>
<dbReference type="PANTHER" id="PTHR43547">
    <property type="entry name" value="TWO-COMPONENT HISTIDINE KINASE"/>
    <property type="match status" value="1"/>
</dbReference>
<comment type="catalytic activity">
    <reaction evidence="1">
        <text>ATP + protein L-histidine = ADP + protein N-phospho-L-histidine.</text>
        <dbReference type="EC" id="2.7.13.3"/>
    </reaction>
</comment>
<dbReference type="OrthoDB" id="9768069at2"/>
<dbReference type="AlphaFoldDB" id="A0A149PF17"/>
<dbReference type="Pfam" id="PF00512">
    <property type="entry name" value="HisKA"/>
    <property type="match status" value="1"/>
</dbReference>
<comment type="caution">
    <text evidence="10">The sequence shown here is derived from an EMBL/GenBank/DDBJ whole genome shotgun (WGS) entry which is preliminary data.</text>
</comment>
<dbReference type="SUPFAM" id="SSF55874">
    <property type="entry name" value="ATPase domain of HSP90 chaperone/DNA topoisomerase II/histidine kinase"/>
    <property type="match status" value="1"/>
</dbReference>
<dbReference type="EMBL" id="LRBG01000037">
    <property type="protein sequence ID" value="KXU83640.1"/>
    <property type="molecule type" value="Genomic_DNA"/>
</dbReference>
<feature type="domain" description="Histidine kinase" evidence="8">
    <location>
        <begin position="177"/>
        <end position="393"/>
    </location>
</feature>
<dbReference type="Gene3D" id="3.40.50.2300">
    <property type="match status" value="1"/>
</dbReference>
<dbReference type="GO" id="GO:0005886">
    <property type="term" value="C:plasma membrane"/>
    <property type="evidence" value="ECO:0007669"/>
    <property type="project" value="UniProtKB-SubCell"/>
</dbReference>
<dbReference type="Pfam" id="PF00072">
    <property type="entry name" value="Response_reg"/>
    <property type="match status" value="1"/>
</dbReference>
<evidence type="ECO:0000313" key="11">
    <source>
        <dbReference type="Proteomes" id="UP000075613"/>
    </source>
</evidence>
<name>A0A149PF17_9BURK</name>
<evidence type="ECO:0000256" key="6">
    <source>
        <dbReference type="ARBA" id="ARBA00022777"/>
    </source>
</evidence>
<dbReference type="PRINTS" id="PR00344">
    <property type="entry name" value="BCTRLSENSOR"/>
</dbReference>
<evidence type="ECO:0000256" key="7">
    <source>
        <dbReference type="PROSITE-ProRule" id="PRU00169"/>
    </source>
</evidence>
<dbReference type="SUPFAM" id="SSF47384">
    <property type="entry name" value="Homodimeric domain of signal transducing histidine kinase"/>
    <property type="match status" value="1"/>
</dbReference>
<evidence type="ECO:0000256" key="2">
    <source>
        <dbReference type="ARBA" id="ARBA00004429"/>
    </source>
</evidence>
<dbReference type="SMART" id="SM00448">
    <property type="entry name" value="REC"/>
    <property type="match status" value="1"/>
</dbReference>
<dbReference type="SUPFAM" id="SSF52172">
    <property type="entry name" value="CheY-like"/>
    <property type="match status" value="1"/>
</dbReference>
<dbReference type="InterPro" id="IPR003594">
    <property type="entry name" value="HATPase_dom"/>
</dbReference>
<reference evidence="10 11" key="1">
    <citation type="journal article" date="2015" name="Int. J. Syst. Evol. Microbiol.">
        <title>Burkholderia monticola sp. nov., isolated from mountain soil.</title>
        <authorList>
            <person name="Baek I."/>
            <person name="Seo B."/>
            <person name="Lee I."/>
            <person name="Yi H."/>
            <person name="Chun J."/>
        </authorList>
    </citation>
    <scope>NUCLEOTIDE SEQUENCE [LARGE SCALE GENOMIC DNA]</scope>
    <source>
        <strain evidence="10 11">JC2948</strain>
    </source>
</reference>
<accession>A0A149PF17</accession>
<dbReference type="Proteomes" id="UP000075613">
    <property type="component" value="Unassembled WGS sequence"/>
</dbReference>
<evidence type="ECO:0000259" key="9">
    <source>
        <dbReference type="PROSITE" id="PS50110"/>
    </source>
</evidence>
<comment type="subcellular location">
    <subcellularLocation>
        <location evidence="2">Cell inner membrane</location>
        <topology evidence="2">Multi-pass membrane protein</topology>
    </subcellularLocation>
</comment>
<evidence type="ECO:0000256" key="3">
    <source>
        <dbReference type="ARBA" id="ARBA00012438"/>
    </source>
</evidence>
<dbReference type="Pfam" id="PF02518">
    <property type="entry name" value="HATPase_c"/>
    <property type="match status" value="1"/>
</dbReference>
<organism evidence="10 11">
    <name type="scientific">Paraburkholderia monticola</name>
    <dbReference type="NCBI Taxonomy" id="1399968"/>
    <lineage>
        <taxon>Bacteria</taxon>
        <taxon>Pseudomonadati</taxon>
        <taxon>Pseudomonadota</taxon>
        <taxon>Betaproteobacteria</taxon>
        <taxon>Burkholderiales</taxon>
        <taxon>Burkholderiaceae</taxon>
        <taxon>Paraburkholderia</taxon>
    </lineage>
</organism>
<evidence type="ECO:0000256" key="5">
    <source>
        <dbReference type="ARBA" id="ARBA00022679"/>
    </source>
</evidence>
<dbReference type="STRING" id="1399968.CI15_24055"/>
<dbReference type="PANTHER" id="PTHR43547:SF2">
    <property type="entry name" value="HYBRID SIGNAL TRANSDUCTION HISTIDINE KINASE C"/>
    <property type="match status" value="1"/>
</dbReference>
<dbReference type="SMART" id="SM00387">
    <property type="entry name" value="HATPase_c"/>
    <property type="match status" value="1"/>
</dbReference>
<evidence type="ECO:0000256" key="4">
    <source>
        <dbReference type="ARBA" id="ARBA00022553"/>
    </source>
</evidence>
<dbReference type="Gene3D" id="1.10.287.130">
    <property type="match status" value="1"/>
</dbReference>
<feature type="modified residue" description="4-aspartylphosphate" evidence="7">
    <location>
        <position position="467"/>
    </location>
</feature>